<evidence type="ECO:0000313" key="1">
    <source>
        <dbReference type="EMBL" id="BAY17195.1"/>
    </source>
</evidence>
<keyword evidence="1" id="KW-0547">Nucleotide-binding</keyword>
<sequence>MHFSTSYAPLFSFRYSLFETLPIRDPYNLVTDESEETQLDPFHLLRYYEFAQNGDLIEIKNRATETYKLSFRMRYCGSRQKFANTQLNKLTAFKNCHIVRSIAEAIRPTPELKALSKHLLPGVIICPRTNATALFQLHKQGIVSYPITIACDDGDRQYEFLAGLSGILTMAMKYNQLRLPDDEVFIAG</sequence>
<organism evidence="1 2">
    <name type="scientific">Anabaenopsis circularis NIES-21</name>
    <dbReference type="NCBI Taxonomy" id="1085406"/>
    <lineage>
        <taxon>Bacteria</taxon>
        <taxon>Bacillati</taxon>
        <taxon>Cyanobacteriota</taxon>
        <taxon>Cyanophyceae</taxon>
        <taxon>Nostocales</taxon>
        <taxon>Nodulariaceae</taxon>
        <taxon>Anabaenopsis</taxon>
    </lineage>
</organism>
<keyword evidence="1" id="KW-0067">ATP-binding</keyword>
<proteinExistence type="predicted"/>
<dbReference type="AlphaFoldDB" id="A0A1Z4GI91"/>
<keyword evidence="1" id="KW-0378">Hydrolase</keyword>
<dbReference type="EMBL" id="AP018174">
    <property type="protein sequence ID" value="BAY17195.1"/>
    <property type="molecule type" value="Genomic_DNA"/>
</dbReference>
<dbReference type="Proteomes" id="UP000218287">
    <property type="component" value="Chromosome"/>
</dbReference>
<evidence type="ECO:0000313" key="2">
    <source>
        <dbReference type="Proteomes" id="UP000218287"/>
    </source>
</evidence>
<accession>A0A1Z4GI91</accession>
<dbReference type="GO" id="GO:0004386">
    <property type="term" value="F:helicase activity"/>
    <property type="evidence" value="ECO:0007669"/>
    <property type="project" value="UniProtKB-KW"/>
</dbReference>
<name>A0A1Z4GI91_9CYAN</name>
<keyword evidence="2" id="KW-1185">Reference proteome</keyword>
<keyword evidence="1" id="KW-0347">Helicase</keyword>
<reference evidence="1 2" key="1">
    <citation type="submission" date="2017-06" db="EMBL/GenBank/DDBJ databases">
        <title>Genome sequencing of cyanobaciteial culture collection at National Institute for Environmental Studies (NIES).</title>
        <authorList>
            <person name="Hirose Y."/>
            <person name="Shimura Y."/>
            <person name="Fujisawa T."/>
            <person name="Nakamura Y."/>
            <person name="Kawachi M."/>
        </authorList>
    </citation>
    <scope>NUCLEOTIDE SEQUENCE [LARGE SCALE GENOMIC DNA]</scope>
    <source>
        <strain evidence="1 2">NIES-21</strain>
    </source>
</reference>
<protein>
    <submittedName>
        <fullName evidence="1">DEAD/DEAH box helicase domain-containing protein</fullName>
    </submittedName>
</protein>
<gene>
    <name evidence="1" type="ORF">NIES21_30300</name>
</gene>